<protein>
    <submittedName>
        <fullName evidence="4">Uncharacterized protein LOC106753555</fullName>
    </submittedName>
</protein>
<dbReference type="RefSeq" id="XP_014490855.1">
    <property type="nucleotide sequence ID" value="XM_014635369.2"/>
</dbReference>
<sequence length="374" mass="40853">MEREKWKENCNSNSNSNNYSNTNGYCYDRFVCDDYDGEVPSAERSPAKPSSLNSSPPRLGYIEHHVSKYDTLAGVAIKYGVEVADVKRLNNLVTDHQMFALKTLHIPLPGRHPPSPCLSNGSSTPGYGNSDHNSPTTQAHHDLFDSFPSLKIKSCERKVSPAMSSLQGFYGLKGSSTPSEDGFPRNLATSDRPLSHHRKSKSLVNVILEEIMEKSNDASPAITKEVDSSKWNYNLVQRRQKSVADFSRIPELLLREDNSSTGVLPPRTGKGLALRQKVASRTTLATDSEQNGLSSVAMGMGDATLNEGSSRVRKSSSTSCLHDQDNSGSSSIWPTSMWNLKPDLQALSTAAIGKPIFDGLPKPITGRKNKAALD</sequence>
<dbReference type="PANTHER" id="PTHR20932:SF55">
    <property type="entry name" value="LYSM DOMAIN-CONTAINING PROTEIN"/>
    <property type="match status" value="1"/>
</dbReference>
<dbReference type="PANTHER" id="PTHR20932">
    <property type="entry name" value="LYSM AND PUTATIVE PEPTIDOGLYCAN-BINDING DOMAIN-CONTAINING PROTEIN"/>
    <property type="match status" value="1"/>
</dbReference>
<dbReference type="GeneID" id="106753555"/>
<dbReference type="SUPFAM" id="SSF54106">
    <property type="entry name" value="LysM domain"/>
    <property type="match status" value="1"/>
</dbReference>
<dbReference type="InterPro" id="IPR045030">
    <property type="entry name" value="LYSM1-4"/>
</dbReference>
<dbReference type="OrthoDB" id="538216at2759"/>
<dbReference type="Proteomes" id="UP000087766">
    <property type="component" value="Unplaced"/>
</dbReference>
<dbReference type="KEGG" id="vra:106753555"/>
<feature type="compositionally biased region" description="Polar residues" evidence="1">
    <location>
        <begin position="283"/>
        <end position="294"/>
    </location>
</feature>
<feature type="domain" description="LysM" evidence="2">
    <location>
        <begin position="62"/>
        <end position="106"/>
    </location>
</feature>
<evidence type="ECO:0000313" key="3">
    <source>
        <dbReference type="Proteomes" id="UP000087766"/>
    </source>
</evidence>
<reference evidence="4" key="1">
    <citation type="submission" date="2025-08" db="UniProtKB">
        <authorList>
            <consortium name="RefSeq"/>
        </authorList>
    </citation>
    <scope>IDENTIFICATION</scope>
    <source>
        <tissue evidence="4">Leaf</tissue>
    </source>
</reference>
<dbReference type="PROSITE" id="PS51782">
    <property type="entry name" value="LYSM"/>
    <property type="match status" value="1"/>
</dbReference>
<keyword evidence="3" id="KW-1185">Reference proteome</keyword>
<feature type="compositionally biased region" description="Polar residues" evidence="1">
    <location>
        <begin position="117"/>
        <end position="138"/>
    </location>
</feature>
<dbReference type="InterPro" id="IPR036779">
    <property type="entry name" value="LysM_dom_sf"/>
</dbReference>
<dbReference type="SMART" id="SM00257">
    <property type="entry name" value="LysM"/>
    <property type="match status" value="1"/>
</dbReference>
<feature type="region of interest" description="Disordered" evidence="1">
    <location>
        <begin position="283"/>
        <end position="335"/>
    </location>
</feature>
<organism evidence="3 4">
    <name type="scientific">Vigna radiata var. radiata</name>
    <name type="common">Mung bean</name>
    <name type="synonym">Phaseolus aureus</name>
    <dbReference type="NCBI Taxonomy" id="3916"/>
    <lineage>
        <taxon>Eukaryota</taxon>
        <taxon>Viridiplantae</taxon>
        <taxon>Streptophyta</taxon>
        <taxon>Embryophyta</taxon>
        <taxon>Tracheophyta</taxon>
        <taxon>Spermatophyta</taxon>
        <taxon>Magnoliopsida</taxon>
        <taxon>eudicotyledons</taxon>
        <taxon>Gunneridae</taxon>
        <taxon>Pentapetalae</taxon>
        <taxon>rosids</taxon>
        <taxon>fabids</taxon>
        <taxon>Fabales</taxon>
        <taxon>Fabaceae</taxon>
        <taxon>Papilionoideae</taxon>
        <taxon>50 kb inversion clade</taxon>
        <taxon>NPAAA clade</taxon>
        <taxon>indigoferoid/millettioid clade</taxon>
        <taxon>Phaseoleae</taxon>
        <taxon>Vigna</taxon>
    </lineage>
</organism>
<gene>
    <name evidence="4" type="primary">LOC106753555</name>
</gene>
<dbReference type="AlphaFoldDB" id="A0A1S3TAR2"/>
<dbReference type="CDD" id="cd00118">
    <property type="entry name" value="LysM"/>
    <property type="match status" value="1"/>
</dbReference>
<evidence type="ECO:0000313" key="4">
    <source>
        <dbReference type="RefSeq" id="XP_014490855.1"/>
    </source>
</evidence>
<proteinExistence type="predicted"/>
<name>A0A1S3TAR2_VIGRR</name>
<dbReference type="InterPro" id="IPR018392">
    <property type="entry name" value="LysM"/>
</dbReference>
<feature type="compositionally biased region" description="Polar residues" evidence="1">
    <location>
        <begin position="326"/>
        <end position="335"/>
    </location>
</feature>
<evidence type="ECO:0000256" key="1">
    <source>
        <dbReference type="SAM" id="MobiDB-lite"/>
    </source>
</evidence>
<accession>A0A1S3TAR2</accession>
<feature type="region of interest" description="Disordered" evidence="1">
    <location>
        <begin position="112"/>
        <end position="139"/>
    </location>
</feature>
<dbReference type="Gene3D" id="3.10.350.10">
    <property type="entry name" value="LysM domain"/>
    <property type="match status" value="1"/>
</dbReference>
<feature type="region of interest" description="Disordered" evidence="1">
    <location>
        <begin position="174"/>
        <end position="196"/>
    </location>
</feature>
<evidence type="ECO:0000259" key="2">
    <source>
        <dbReference type="PROSITE" id="PS51782"/>
    </source>
</evidence>
<dbReference type="Pfam" id="PF01476">
    <property type="entry name" value="LysM"/>
    <property type="match status" value="1"/>
</dbReference>